<protein>
    <submittedName>
        <fullName evidence="1">Uncharacterized protein</fullName>
    </submittedName>
</protein>
<name>A0A3Q0MFH6_VIBVU</name>
<dbReference type="AlphaFoldDB" id="A0A3Q0MFH6"/>
<dbReference type="Proteomes" id="UP000002275">
    <property type="component" value="Chromosome I"/>
</dbReference>
<evidence type="ECO:0000313" key="1">
    <source>
        <dbReference type="EMBL" id="ADV91964.1"/>
    </source>
</evidence>
<dbReference type="KEGG" id="vvu:VV1_3250"/>
<reference evidence="1 2" key="2">
    <citation type="journal article" date="2003" name="Infect. Immun.">
        <title>Characterization and pathogenic significance of Vibrio vulnificus antigens preferentially expressed in septicemic patients.</title>
        <authorList>
            <person name="Kim Y.R."/>
            <person name="Lee S.E."/>
            <person name="Kim C.M."/>
            <person name="Kim S.Y."/>
            <person name="Shin E.K."/>
            <person name="Shin D.H."/>
            <person name="Chung S.S."/>
            <person name="Choy H.E."/>
            <person name="Progulske-Fox A."/>
            <person name="Hillman J.D."/>
            <person name="Handfield M."/>
            <person name="Rhee J.H."/>
        </authorList>
    </citation>
    <scope>NUCLEOTIDE SEQUENCE [LARGE SCALE GENOMIC DNA]</scope>
    <source>
        <strain evidence="1 2">CMCP6</strain>
    </source>
</reference>
<reference evidence="2" key="1">
    <citation type="submission" date="2002-12" db="EMBL/GenBank/DDBJ databases">
        <title>Complete genome sequence of Vibrio vulnificus CMCP6.</title>
        <authorList>
            <person name="Rhee J.H."/>
            <person name="Kim S.Y."/>
            <person name="Chung S.S."/>
            <person name="Kim J.J."/>
            <person name="Moon Y.H."/>
            <person name="Jeong H."/>
            <person name="Choy H.E."/>
        </authorList>
    </citation>
    <scope>NUCLEOTIDE SEQUENCE [LARGE SCALE GENOMIC DNA]</scope>
    <source>
        <strain evidence="2">CMCP6</strain>
    </source>
</reference>
<proteinExistence type="predicted"/>
<sequence>MILHRHSPTNKIAQGYQGSLERMLCYKKNSKLKNEQKIIKIPLTRCWPTSKFDQYLNNPPSTWSLACNQTRRLLST</sequence>
<reference evidence="1 2" key="3">
    <citation type="journal article" date="2011" name="Mol. Syst. Biol.">
        <title>Integrative genome-scale metabolic analysis of Vibrio vulnificus for drug targeting and discovery.</title>
        <authorList>
            <person name="Kim H.U."/>
            <person name="Kim S.Y."/>
            <person name="Jeong H."/>
            <person name="Kim T.Y."/>
            <person name="Kim J.J."/>
            <person name="Choy H.E."/>
            <person name="Yi K.Y."/>
            <person name="Rhee J.H."/>
            <person name="Lee S.Y."/>
        </authorList>
    </citation>
    <scope>NUCLEOTIDE SEQUENCE [LARGE SCALE GENOMIC DNA]</scope>
    <source>
        <strain evidence="1 2">CMCP6</strain>
    </source>
</reference>
<gene>
    <name evidence="1" type="ordered locus">VV1_3250</name>
</gene>
<accession>A0A3Q0MFH6</accession>
<organism evidence="1 2">
    <name type="scientific">Vibrio vulnificus (strain CMCP6)</name>
    <dbReference type="NCBI Taxonomy" id="216895"/>
    <lineage>
        <taxon>Bacteria</taxon>
        <taxon>Pseudomonadati</taxon>
        <taxon>Pseudomonadota</taxon>
        <taxon>Gammaproteobacteria</taxon>
        <taxon>Vibrionales</taxon>
        <taxon>Vibrionaceae</taxon>
        <taxon>Vibrio</taxon>
    </lineage>
</organism>
<evidence type="ECO:0000313" key="2">
    <source>
        <dbReference type="Proteomes" id="UP000002275"/>
    </source>
</evidence>
<dbReference type="EMBL" id="AE016795">
    <property type="protein sequence ID" value="ADV91964.1"/>
    <property type="molecule type" value="Genomic_DNA"/>
</dbReference>